<name>M1A8E2_SOLTU</name>
<dbReference type="Gramene" id="PGSC0003DMT400016967">
    <property type="protein sequence ID" value="PGSC0003DMT400016967"/>
    <property type="gene ID" value="PGSC0003DMG400006630"/>
</dbReference>
<reference evidence="3" key="1">
    <citation type="journal article" date="2011" name="Nature">
        <title>Genome sequence and analysis of the tuber crop potato.</title>
        <authorList>
            <consortium name="The Potato Genome Sequencing Consortium"/>
        </authorList>
    </citation>
    <scope>NUCLEOTIDE SEQUENCE [LARGE SCALE GENOMIC DNA]</scope>
    <source>
        <strain evidence="3">cv. DM1-3 516 R44</strain>
    </source>
</reference>
<dbReference type="AlphaFoldDB" id="M1A8E2"/>
<keyword evidence="3" id="KW-1185">Reference proteome</keyword>
<evidence type="ECO:0000313" key="3">
    <source>
        <dbReference type="Proteomes" id="UP000011115"/>
    </source>
</evidence>
<evidence type="ECO:0000313" key="2">
    <source>
        <dbReference type="EnsemblPlants" id="PGSC0003DMT400016967"/>
    </source>
</evidence>
<dbReference type="HOGENOM" id="CLU_1542763_0_0_1"/>
<protein>
    <submittedName>
        <fullName evidence="2">Uncharacterized protein</fullName>
    </submittedName>
</protein>
<feature type="compositionally biased region" description="Basic and acidic residues" evidence="1">
    <location>
        <begin position="1"/>
        <end position="11"/>
    </location>
</feature>
<feature type="region of interest" description="Disordered" evidence="1">
    <location>
        <begin position="1"/>
        <end position="25"/>
    </location>
</feature>
<organism evidence="2 3">
    <name type="scientific">Solanum tuberosum</name>
    <name type="common">Potato</name>
    <dbReference type="NCBI Taxonomy" id="4113"/>
    <lineage>
        <taxon>Eukaryota</taxon>
        <taxon>Viridiplantae</taxon>
        <taxon>Streptophyta</taxon>
        <taxon>Embryophyta</taxon>
        <taxon>Tracheophyta</taxon>
        <taxon>Spermatophyta</taxon>
        <taxon>Magnoliopsida</taxon>
        <taxon>eudicotyledons</taxon>
        <taxon>Gunneridae</taxon>
        <taxon>Pentapetalae</taxon>
        <taxon>asterids</taxon>
        <taxon>lamiids</taxon>
        <taxon>Solanales</taxon>
        <taxon>Solanaceae</taxon>
        <taxon>Solanoideae</taxon>
        <taxon>Solaneae</taxon>
        <taxon>Solanum</taxon>
    </lineage>
</organism>
<dbReference type="EnsemblPlants" id="PGSC0003DMT400016967">
    <property type="protein sequence ID" value="PGSC0003DMT400016967"/>
    <property type="gene ID" value="PGSC0003DMG400006630"/>
</dbReference>
<accession>M1A8E2</accession>
<evidence type="ECO:0000256" key="1">
    <source>
        <dbReference type="SAM" id="MobiDB-lite"/>
    </source>
</evidence>
<reference evidence="2" key="2">
    <citation type="submission" date="2015-06" db="UniProtKB">
        <authorList>
            <consortium name="EnsemblPlants"/>
        </authorList>
    </citation>
    <scope>IDENTIFICATION</scope>
    <source>
        <strain evidence="2">DM1-3 516 R44</strain>
    </source>
</reference>
<sequence length="174" mass="19359">MIVEGGIKHQGDASSTKKRKGKEIDLSDEQVESIEEAEAYPGFRLNGEIVDSSEDAIMIHVNGTTLRFTTKKDFRRLDYFTKGMFRDDNNPLIFQNISATPIMENLILDLPVEPDATSKHIAAAIDSDEPCPITKGKKKLKVVDDVDVTPKAPTIIVDRSDEHARQSDTVKMSN</sequence>
<proteinExistence type="predicted"/>
<dbReference type="InParanoid" id="M1A8E2"/>
<dbReference type="PaxDb" id="4113-PGSC0003DMT400016967"/>
<dbReference type="Proteomes" id="UP000011115">
    <property type="component" value="Unassembled WGS sequence"/>
</dbReference>